<name>K0B6P5_9ARCH</name>
<dbReference type="AlphaFoldDB" id="K0B6P5"/>
<dbReference type="Proteomes" id="UP000006101">
    <property type="component" value="Chromosome"/>
</dbReference>
<gene>
    <name evidence="1" type="ORF">NKOR_03705</name>
</gene>
<evidence type="ECO:0000313" key="1">
    <source>
        <dbReference type="EMBL" id="AFS80635.1"/>
    </source>
</evidence>
<sequence>MKIDIPLPCPTCGGKMYSVRYESAFSLLKKEVGKCAKNVILKEIPKILKNQFAVHNSTKFFLNNF</sequence>
<keyword evidence="2" id="KW-1185">Reference proteome</keyword>
<dbReference type="RefSeq" id="WP_014963023.1">
    <property type="nucleotide sequence ID" value="NC_018655.1"/>
</dbReference>
<proteinExistence type="predicted"/>
<dbReference type="STRING" id="1229908.NKOR_03705"/>
<dbReference type="GeneID" id="13726185"/>
<organism evidence="1 2">
    <name type="scientific">Candidatus Nitrosopumilus koreensis AR1</name>
    <dbReference type="NCBI Taxonomy" id="1229908"/>
    <lineage>
        <taxon>Archaea</taxon>
        <taxon>Nitrososphaerota</taxon>
        <taxon>Nitrososphaeria</taxon>
        <taxon>Nitrosopumilales</taxon>
        <taxon>Nitrosopumilaceae</taxon>
        <taxon>Nitrosopumilus</taxon>
    </lineage>
</organism>
<evidence type="ECO:0000313" key="2">
    <source>
        <dbReference type="Proteomes" id="UP000006101"/>
    </source>
</evidence>
<accession>K0B6P5</accession>
<dbReference type="EMBL" id="CP003842">
    <property type="protein sequence ID" value="AFS80635.1"/>
    <property type="molecule type" value="Genomic_DNA"/>
</dbReference>
<reference evidence="1 2" key="1">
    <citation type="journal article" date="2012" name="J. Bacteriol.">
        <title>Draft Genome Sequence of an Ammonia-Oxidizing Archaeon, "Candidatus Nitrosopumilus koreensis" AR1, from Marine Sediment.</title>
        <authorList>
            <person name="Park S.J."/>
            <person name="Kim J.G."/>
            <person name="Jung M.Y."/>
            <person name="Kim S.J."/>
            <person name="Cha I.T."/>
            <person name="Kwon K."/>
            <person name="Lee J.H."/>
            <person name="Rhee S.K."/>
        </authorList>
    </citation>
    <scope>NUCLEOTIDE SEQUENCE [LARGE SCALE GENOMIC DNA]</scope>
    <source>
        <strain evidence="1 2">AR1</strain>
    </source>
</reference>
<dbReference type="HOGENOM" id="CLU_2839195_0_0_2"/>
<protein>
    <submittedName>
        <fullName evidence="1">Uncharacterized protein</fullName>
    </submittedName>
</protein>
<dbReference type="PATRIC" id="fig|1229908.8.peg.794"/>
<dbReference type="KEGG" id="nkr:NKOR_03705"/>